<keyword evidence="2" id="KW-1185">Reference proteome</keyword>
<dbReference type="Proteomes" id="UP000605897">
    <property type="component" value="Unassembled WGS sequence"/>
</dbReference>
<accession>A0ABQ3IY67</accession>
<dbReference type="EMBL" id="BNAU01000002">
    <property type="protein sequence ID" value="GHE92893.1"/>
    <property type="molecule type" value="Genomic_DNA"/>
</dbReference>
<evidence type="ECO:0000313" key="1">
    <source>
        <dbReference type="EMBL" id="GHE92893.1"/>
    </source>
</evidence>
<organism evidence="1 2">
    <name type="scientific">Amycolatopsis deserti</name>
    <dbReference type="NCBI Taxonomy" id="185696"/>
    <lineage>
        <taxon>Bacteria</taxon>
        <taxon>Bacillati</taxon>
        <taxon>Actinomycetota</taxon>
        <taxon>Actinomycetes</taxon>
        <taxon>Pseudonocardiales</taxon>
        <taxon>Pseudonocardiaceae</taxon>
        <taxon>Amycolatopsis</taxon>
    </lineage>
</organism>
<gene>
    <name evidence="1" type="ORF">GCM10017786_27030</name>
</gene>
<name>A0ABQ3IY67_9PSEU</name>
<evidence type="ECO:0000313" key="2">
    <source>
        <dbReference type="Proteomes" id="UP000605897"/>
    </source>
</evidence>
<protein>
    <submittedName>
        <fullName evidence="1">Uncharacterized protein</fullName>
    </submittedName>
</protein>
<comment type="caution">
    <text evidence="1">The sequence shown here is derived from an EMBL/GenBank/DDBJ whole genome shotgun (WGS) entry which is preliminary data.</text>
</comment>
<sequence>MRGAWSWRRSGWEVAAARALAGRGADGCVGTERWGWCAREFEAVRAWAGGWLDGGVGAERCGWRRSGWEVAAALAVAGRGAGRWRGHGAVGLARRSGWEVAAALAVAGRGGADGCVGTERWGWRAGAPGSFGAAWALVGRRRGAVKAVRGRVREFEAVRARRRGRVGTLAGPGVAAAGAFE</sequence>
<proteinExistence type="predicted"/>
<reference evidence="2" key="1">
    <citation type="journal article" date="2019" name="Int. J. Syst. Evol. Microbiol.">
        <title>The Global Catalogue of Microorganisms (GCM) 10K type strain sequencing project: providing services to taxonomists for standard genome sequencing and annotation.</title>
        <authorList>
            <consortium name="The Broad Institute Genomics Platform"/>
            <consortium name="The Broad Institute Genome Sequencing Center for Infectious Disease"/>
            <person name="Wu L."/>
            <person name="Ma J."/>
        </authorList>
    </citation>
    <scope>NUCLEOTIDE SEQUENCE [LARGE SCALE GENOMIC DNA]</scope>
    <source>
        <strain evidence="2">CGMCC 4.7677</strain>
    </source>
</reference>